<dbReference type="EMBL" id="GL883006">
    <property type="protein sequence ID" value="EGG24894.1"/>
    <property type="molecule type" value="Genomic_DNA"/>
</dbReference>
<evidence type="ECO:0000256" key="2">
    <source>
        <dbReference type="ARBA" id="ARBA00022448"/>
    </source>
</evidence>
<dbReference type="GO" id="GO:0046964">
    <property type="term" value="F:3'-phosphoadenosine 5'-phosphosulfate transmembrane transporter activity"/>
    <property type="evidence" value="ECO:0007669"/>
    <property type="project" value="TreeGrafter"/>
</dbReference>
<sequence length="361" mass="40480">MGTDIKVNVPTTTYNRKLLMSVGGIMGFFLLYGVLQEKIMNYPYGEDDNGEPIYFTDSTFIVLSNRVCAAIIAVIIVVYRGESLRNVAPLHKYFGVALSNFCATWCQYEALKYVNFPTQTLGKCGKMMPVMLVGTFISGKKYSLKDYLIAVTITMGCMIFFMTGDIASKNSENTMGGLLLMAAYMFFDSFTSTFQEKMFKGYTMSTYDQMIYVNSCSALISVLILLFNGRLFPAIDFAMTYSQLLTDSTFLSICASLGQMVIYFTIKEFGALIFSTIMVTRQVFSIVLSTFLFIHPLSPFQWIGALIVFGTLYYKAIEDQKNRKHGHGHSKSEDTNNKDKEAITVTVQSSSSNNDNEDSNK</sequence>
<evidence type="ECO:0000256" key="7">
    <source>
        <dbReference type="SAM" id="Phobius"/>
    </source>
</evidence>
<evidence type="ECO:0000256" key="3">
    <source>
        <dbReference type="ARBA" id="ARBA00022692"/>
    </source>
</evidence>
<proteinExistence type="predicted"/>
<dbReference type="GO" id="GO:0005789">
    <property type="term" value="C:endoplasmic reticulum membrane"/>
    <property type="evidence" value="ECO:0007669"/>
    <property type="project" value="TreeGrafter"/>
</dbReference>
<feature type="transmembrane region" description="Helical" evidence="7">
    <location>
        <begin position="249"/>
        <end position="266"/>
    </location>
</feature>
<evidence type="ECO:0000256" key="4">
    <source>
        <dbReference type="ARBA" id="ARBA00022989"/>
    </source>
</evidence>
<dbReference type="InterPro" id="IPR037185">
    <property type="entry name" value="EmrE-like"/>
</dbReference>
<feature type="transmembrane region" description="Helical" evidence="7">
    <location>
        <begin position="300"/>
        <end position="317"/>
    </location>
</feature>
<comment type="subcellular location">
    <subcellularLocation>
        <location evidence="1">Membrane</location>
        <topology evidence="1">Multi-pass membrane protein</topology>
    </subcellularLocation>
</comment>
<dbReference type="STRING" id="1054147.F4PGR0"/>
<feature type="transmembrane region" description="Helical" evidence="7">
    <location>
        <begin position="18"/>
        <end position="35"/>
    </location>
</feature>
<dbReference type="PANTHER" id="PTHR10778">
    <property type="entry name" value="SOLUTE CARRIER FAMILY 35 MEMBER B"/>
    <property type="match status" value="1"/>
</dbReference>
<dbReference type="AlphaFoldDB" id="F4PGR0"/>
<protein>
    <submittedName>
        <fullName evidence="8">Uncharacterized protein</fullName>
    </submittedName>
</protein>
<dbReference type="PANTHER" id="PTHR10778:SF13">
    <property type="entry name" value="ADENOSINE 3'-PHOSPHO 5'-PHOSPHOSULFATE TRANSPORTER 1"/>
    <property type="match status" value="1"/>
</dbReference>
<feature type="transmembrane region" description="Helical" evidence="7">
    <location>
        <begin position="55"/>
        <end position="79"/>
    </location>
</feature>
<keyword evidence="3 7" id="KW-0812">Transmembrane</keyword>
<evidence type="ECO:0000256" key="1">
    <source>
        <dbReference type="ARBA" id="ARBA00004141"/>
    </source>
</evidence>
<feature type="region of interest" description="Disordered" evidence="6">
    <location>
        <begin position="323"/>
        <end position="361"/>
    </location>
</feature>
<dbReference type="RefSeq" id="XP_004362745.1">
    <property type="nucleotide sequence ID" value="XM_004362688.1"/>
</dbReference>
<keyword evidence="4 7" id="KW-1133">Transmembrane helix</keyword>
<dbReference type="SUPFAM" id="SSF103481">
    <property type="entry name" value="Multidrug resistance efflux transporter EmrE"/>
    <property type="match status" value="1"/>
</dbReference>
<dbReference type="GeneID" id="14876712"/>
<feature type="compositionally biased region" description="Basic and acidic residues" evidence="6">
    <location>
        <begin position="330"/>
        <end position="342"/>
    </location>
</feature>
<evidence type="ECO:0000256" key="5">
    <source>
        <dbReference type="ARBA" id="ARBA00023136"/>
    </source>
</evidence>
<dbReference type="InterPro" id="IPR013657">
    <property type="entry name" value="SCL35B1-4/HUT1"/>
</dbReference>
<evidence type="ECO:0000313" key="9">
    <source>
        <dbReference type="Proteomes" id="UP000007797"/>
    </source>
</evidence>
<keyword evidence="5 7" id="KW-0472">Membrane</keyword>
<dbReference type="OMA" id="KIMTQHY"/>
<keyword evidence="9" id="KW-1185">Reference proteome</keyword>
<reference evidence="9" key="1">
    <citation type="journal article" date="2011" name="Genome Res.">
        <title>Phylogeny-wide analysis of social amoeba genomes highlights ancient origins for complex intercellular communication.</title>
        <authorList>
            <person name="Heidel A.J."/>
            <person name="Lawal H.M."/>
            <person name="Felder M."/>
            <person name="Schilde C."/>
            <person name="Helps N.R."/>
            <person name="Tunggal B."/>
            <person name="Rivero F."/>
            <person name="John U."/>
            <person name="Schleicher M."/>
            <person name="Eichinger L."/>
            <person name="Platzer M."/>
            <person name="Noegel A.A."/>
            <person name="Schaap P."/>
            <person name="Gloeckner G."/>
        </authorList>
    </citation>
    <scope>NUCLEOTIDE SEQUENCE [LARGE SCALE GENOMIC DNA]</scope>
    <source>
        <strain evidence="9">SH3</strain>
    </source>
</reference>
<evidence type="ECO:0000256" key="6">
    <source>
        <dbReference type="SAM" id="MobiDB-lite"/>
    </source>
</evidence>
<keyword evidence="2" id="KW-0813">Transport</keyword>
<organism evidence="8 9">
    <name type="scientific">Cavenderia fasciculata</name>
    <name type="common">Slime mold</name>
    <name type="synonym">Dictyostelium fasciculatum</name>
    <dbReference type="NCBI Taxonomy" id="261658"/>
    <lineage>
        <taxon>Eukaryota</taxon>
        <taxon>Amoebozoa</taxon>
        <taxon>Evosea</taxon>
        <taxon>Eumycetozoa</taxon>
        <taxon>Dictyostelia</taxon>
        <taxon>Acytosteliales</taxon>
        <taxon>Cavenderiaceae</taxon>
        <taxon>Cavenderia</taxon>
    </lineage>
</organism>
<name>F4PGR0_CACFS</name>
<feature type="transmembrane region" description="Helical" evidence="7">
    <location>
        <begin position="173"/>
        <end position="190"/>
    </location>
</feature>
<gene>
    <name evidence="8" type="ORF">DFA_03139</name>
</gene>
<accession>F4PGR0</accession>
<dbReference type="KEGG" id="dfa:DFA_03139"/>
<feature type="transmembrane region" description="Helical" evidence="7">
    <location>
        <begin position="147"/>
        <end position="167"/>
    </location>
</feature>
<feature type="transmembrane region" description="Helical" evidence="7">
    <location>
        <begin position="211"/>
        <end position="229"/>
    </location>
</feature>
<dbReference type="GO" id="GO:0000139">
    <property type="term" value="C:Golgi membrane"/>
    <property type="evidence" value="ECO:0007669"/>
    <property type="project" value="TreeGrafter"/>
</dbReference>
<feature type="transmembrane region" description="Helical" evidence="7">
    <location>
        <begin position="273"/>
        <end position="294"/>
    </location>
</feature>
<dbReference type="Proteomes" id="UP000007797">
    <property type="component" value="Unassembled WGS sequence"/>
</dbReference>
<dbReference type="Pfam" id="PF08449">
    <property type="entry name" value="UAA"/>
    <property type="match status" value="1"/>
</dbReference>
<evidence type="ECO:0000313" key="8">
    <source>
        <dbReference type="EMBL" id="EGG24894.1"/>
    </source>
</evidence>
<dbReference type="OrthoDB" id="1601at2759"/>